<reference evidence="5 6" key="1">
    <citation type="submission" date="2014-08" db="EMBL/GenBank/DDBJ databases">
        <title>Genome sequence of Tetragenococcus muriaticus.</title>
        <authorList>
            <person name="Chuea-nongthon C."/>
            <person name="Rodtong S."/>
            <person name="Yongsawatdigul J."/>
            <person name="Steele J.L."/>
            <person name="Liu X.-y."/>
            <person name="Speers J."/>
            <person name="Glasner J.D."/>
            <person name="Neeno-Eckwall E.C."/>
        </authorList>
    </citation>
    <scope>NUCLEOTIDE SEQUENCE [LARGE SCALE GENOMIC DNA]</scope>
    <source>
        <strain evidence="5 6">3MR10-3</strain>
    </source>
</reference>
<proteinExistence type="predicted"/>
<dbReference type="NCBIfam" id="NF001243">
    <property type="entry name" value="PRK00216.1-4"/>
    <property type="match status" value="1"/>
</dbReference>
<dbReference type="EMBL" id="JPVT01000052">
    <property type="protein sequence ID" value="KFN92289.1"/>
    <property type="molecule type" value="Genomic_DNA"/>
</dbReference>
<dbReference type="Pfam" id="PF01209">
    <property type="entry name" value="Ubie_methyltran"/>
    <property type="match status" value="1"/>
</dbReference>
<evidence type="ECO:0000313" key="6">
    <source>
        <dbReference type="Proteomes" id="UP000029381"/>
    </source>
</evidence>
<protein>
    <submittedName>
        <fullName evidence="5">2-heptaprenyl-1,4-naphthoquinone methyltransferase</fullName>
        <ecNumber evidence="5">2.1.1.-</ecNumber>
        <ecNumber evidence="5">2.1.1.163</ecNumber>
    </submittedName>
</protein>
<dbReference type="CDD" id="cd02440">
    <property type="entry name" value="AdoMet_MTases"/>
    <property type="match status" value="1"/>
</dbReference>
<sequence length="196" mass="22165">MTKLSLTTGQKALDLCCGTGDWTIDLAKTVGSTGKVVGLDFSKNMLEIANKKIKQAKVDKQTTLIQGDAMALPFEDNTFDLVSIGFGLRNVPDASQVLEEMKRVVKPEGMVACLETSQPENKLIYPFWSLYFKLVPIIAKFKHNDRKDYIYLQQTTQQFVHVNELKQMFQKVGFVNTFYTTFMFGACALHIGYKQK</sequence>
<accession>A0A091C5V5</accession>
<feature type="transmembrane region" description="Helical" evidence="4">
    <location>
        <begin position="173"/>
        <end position="193"/>
    </location>
</feature>
<dbReference type="InterPro" id="IPR029063">
    <property type="entry name" value="SAM-dependent_MTases_sf"/>
</dbReference>
<dbReference type="AlphaFoldDB" id="A0A091C5V5"/>
<dbReference type="Proteomes" id="UP000029381">
    <property type="component" value="Unassembled WGS sequence"/>
</dbReference>
<dbReference type="InterPro" id="IPR004033">
    <property type="entry name" value="UbiE/COQ5_MeTrFase"/>
</dbReference>
<dbReference type="PATRIC" id="fig|1302648.3.peg.510"/>
<keyword evidence="4" id="KW-1133">Transmembrane helix</keyword>
<dbReference type="NCBIfam" id="TIGR01934">
    <property type="entry name" value="MenG_MenH_UbiE"/>
    <property type="match status" value="1"/>
</dbReference>
<dbReference type="PANTHER" id="PTHR43591">
    <property type="entry name" value="METHYLTRANSFERASE"/>
    <property type="match status" value="1"/>
</dbReference>
<keyword evidence="6" id="KW-1185">Reference proteome</keyword>
<keyword evidence="1 5" id="KW-0489">Methyltransferase</keyword>
<dbReference type="PANTHER" id="PTHR43591:SF24">
    <property type="entry name" value="2-METHOXY-6-POLYPRENYL-1,4-BENZOQUINOL METHYLASE, MITOCHONDRIAL"/>
    <property type="match status" value="1"/>
</dbReference>
<dbReference type="EC" id="2.1.1.-" evidence="5"/>
<keyword evidence="3" id="KW-0949">S-adenosyl-L-methionine</keyword>
<evidence type="ECO:0000256" key="3">
    <source>
        <dbReference type="ARBA" id="ARBA00022691"/>
    </source>
</evidence>
<evidence type="ECO:0000313" key="5">
    <source>
        <dbReference type="EMBL" id="KFN92289.1"/>
    </source>
</evidence>
<keyword evidence="2 5" id="KW-0808">Transferase</keyword>
<dbReference type="GO" id="GO:0032259">
    <property type="term" value="P:methylation"/>
    <property type="evidence" value="ECO:0007669"/>
    <property type="project" value="UniProtKB-KW"/>
</dbReference>
<name>A0A091C5V5_9ENTE</name>
<evidence type="ECO:0000256" key="4">
    <source>
        <dbReference type="SAM" id="Phobius"/>
    </source>
</evidence>
<dbReference type="SUPFAM" id="SSF53335">
    <property type="entry name" value="S-adenosyl-L-methionine-dependent methyltransferases"/>
    <property type="match status" value="1"/>
</dbReference>
<organism evidence="5 6">
    <name type="scientific">Tetragenococcus muriaticus 3MR10-3</name>
    <dbReference type="NCBI Taxonomy" id="1302648"/>
    <lineage>
        <taxon>Bacteria</taxon>
        <taxon>Bacillati</taxon>
        <taxon>Bacillota</taxon>
        <taxon>Bacilli</taxon>
        <taxon>Lactobacillales</taxon>
        <taxon>Enterococcaceae</taxon>
        <taxon>Tetragenococcus</taxon>
    </lineage>
</organism>
<dbReference type="NCBIfam" id="NF001244">
    <property type="entry name" value="PRK00216.1-5"/>
    <property type="match status" value="1"/>
</dbReference>
<gene>
    <name evidence="5" type="ORF">TMU3MR103_0524</name>
</gene>
<dbReference type="Gene3D" id="3.40.50.150">
    <property type="entry name" value="Vaccinia Virus protein VP39"/>
    <property type="match status" value="1"/>
</dbReference>
<dbReference type="GO" id="GO:0043770">
    <property type="term" value="F:demethylmenaquinone methyltransferase activity"/>
    <property type="evidence" value="ECO:0007669"/>
    <property type="project" value="UniProtKB-EC"/>
</dbReference>
<evidence type="ECO:0000256" key="2">
    <source>
        <dbReference type="ARBA" id="ARBA00022679"/>
    </source>
</evidence>
<dbReference type="PROSITE" id="PS51608">
    <property type="entry name" value="SAM_MT_UBIE"/>
    <property type="match status" value="1"/>
</dbReference>
<keyword evidence="4" id="KW-0812">Transmembrane</keyword>
<evidence type="ECO:0000256" key="1">
    <source>
        <dbReference type="ARBA" id="ARBA00022603"/>
    </source>
</evidence>
<keyword evidence="4" id="KW-0472">Membrane</keyword>
<comment type="caution">
    <text evidence="5">The sequence shown here is derived from an EMBL/GenBank/DDBJ whole genome shotgun (WGS) entry which is preliminary data.</text>
</comment>
<dbReference type="EC" id="2.1.1.163" evidence="5"/>